<name>A0A3N5BPF2_9THEO</name>
<reference evidence="1 2" key="1">
    <citation type="submission" date="2018-11" db="EMBL/GenBank/DDBJ databases">
        <title>Genomic Encyclopedia of Type Strains, Phase IV (KMG-IV): sequencing the most valuable type-strain genomes for metagenomic binning, comparative biology and taxonomic classification.</title>
        <authorList>
            <person name="Goeker M."/>
        </authorList>
    </citation>
    <scope>NUCLEOTIDE SEQUENCE [LARGE SCALE GENOMIC DNA]</scope>
    <source>
        <strain evidence="1 2">DSM 102936</strain>
    </source>
</reference>
<evidence type="ECO:0000313" key="1">
    <source>
        <dbReference type="EMBL" id="RPF49502.1"/>
    </source>
</evidence>
<proteinExistence type="predicted"/>
<dbReference type="AlphaFoldDB" id="A0A3N5BPF2"/>
<keyword evidence="2" id="KW-1185">Reference proteome</keyword>
<dbReference type="Proteomes" id="UP000282654">
    <property type="component" value="Unassembled WGS sequence"/>
</dbReference>
<gene>
    <name evidence="1" type="ORF">EDD75_0318</name>
</gene>
<organism evidence="1 2">
    <name type="scientific">Thermodesulfitimonas autotrophica</name>
    <dbReference type="NCBI Taxonomy" id="1894989"/>
    <lineage>
        <taxon>Bacteria</taxon>
        <taxon>Bacillati</taxon>
        <taxon>Bacillota</taxon>
        <taxon>Clostridia</taxon>
        <taxon>Thermoanaerobacterales</taxon>
        <taxon>Thermoanaerobacteraceae</taxon>
        <taxon>Thermodesulfitimonas</taxon>
    </lineage>
</organism>
<sequence>MFVEAFIASEQALERLENRLRALKTGDSETDCLVETVVDTLRHYLFLSSAAAAYRQSPEFPSIAADLLREEGEWPHGTHPDVLAVFETLKNLELVRQKVRRGNKEV</sequence>
<protein>
    <submittedName>
        <fullName evidence="1">Uncharacterized protein</fullName>
    </submittedName>
</protein>
<dbReference type="EMBL" id="RKRE01000001">
    <property type="protein sequence ID" value="RPF49502.1"/>
    <property type="molecule type" value="Genomic_DNA"/>
</dbReference>
<comment type="caution">
    <text evidence="1">The sequence shown here is derived from an EMBL/GenBank/DDBJ whole genome shotgun (WGS) entry which is preliminary data.</text>
</comment>
<accession>A0A3N5BPF2</accession>
<dbReference type="RefSeq" id="WP_123927037.1">
    <property type="nucleotide sequence ID" value="NZ_RKRE01000001.1"/>
</dbReference>
<evidence type="ECO:0000313" key="2">
    <source>
        <dbReference type="Proteomes" id="UP000282654"/>
    </source>
</evidence>